<name>A0A1G5NYN5_9PSED</name>
<proteinExistence type="predicted"/>
<protein>
    <submittedName>
        <fullName evidence="1">N-methylhydantoinase B</fullName>
    </submittedName>
</protein>
<sequence length="58" mass="6811">MKFSENGLYIERYVKCVNCGVLIYDKDAKDKQTKDGKDFCSDWCVQWNLNRIARTTAK</sequence>
<dbReference type="AlphaFoldDB" id="A0A1G5NYN5"/>
<organism evidence="1 2">
    <name type="scientific">Pseudomonas oryzihabitans</name>
    <dbReference type="NCBI Taxonomy" id="47885"/>
    <lineage>
        <taxon>Bacteria</taxon>
        <taxon>Pseudomonadati</taxon>
        <taxon>Pseudomonadota</taxon>
        <taxon>Gammaproteobacteria</taxon>
        <taxon>Pseudomonadales</taxon>
        <taxon>Pseudomonadaceae</taxon>
        <taxon>Pseudomonas</taxon>
    </lineage>
</organism>
<reference evidence="2" key="1">
    <citation type="submission" date="2016-10" db="EMBL/GenBank/DDBJ databases">
        <authorList>
            <person name="de Groot N.N."/>
        </authorList>
    </citation>
    <scope>NUCLEOTIDE SEQUENCE [LARGE SCALE GENOMIC DNA]</scope>
    <source>
        <strain evidence="2">DSM 15758</strain>
    </source>
</reference>
<evidence type="ECO:0000313" key="2">
    <source>
        <dbReference type="Proteomes" id="UP000183046"/>
    </source>
</evidence>
<accession>A0A1G5NYN5</accession>
<evidence type="ECO:0000313" key="1">
    <source>
        <dbReference type="EMBL" id="SCZ41820.1"/>
    </source>
</evidence>
<gene>
    <name evidence="1" type="ORF">SAMN05216279_10875</name>
</gene>
<dbReference type="Proteomes" id="UP000183046">
    <property type="component" value="Unassembled WGS sequence"/>
</dbReference>
<dbReference type="EMBL" id="FMWB01000008">
    <property type="protein sequence ID" value="SCZ41820.1"/>
    <property type="molecule type" value="Genomic_DNA"/>
</dbReference>
<comment type="caution">
    <text evidence="1">The sequence shown here is derived from an EMBL/GenBank/DDBJ whole genome shotgun (WGS) entry which is preliminary data.</text>
</comment>
<dbReference type="RefSeq" id="WP_169886965.1">
    <property type="nucleotide sequence ID" value="NZ_FMWB01000008.1"/>
</dbReference>